<comment type="subcellular location">
    <subcellularLocation>
        <location evidence="1">Nucleus</location>
    </subcellularLocation>
</comment>
<keyword evidence="5" id="KW-1185">Reference proteome</keyword>
<dbReference type="OrthoDB" id="784962at2759"/>
<protein>
    <submittedName>
        <fullName evidence="4">CLUMA_CG021126, isoform A</fullName>
    </submittedName>
</protein>
<keyword evidence="2" id="KW-0539">Nucleus</keyword>
<dbReference type="GO" id="GO:0005634">
    <property type="term" value="C:nucleus"/>
    <property type="evidence" value="ECO:0007669"/>
    <property type="project" value="UniProtKB-SubCell"/>
</dbReference>
<dbReference type="Pfam" id="PF02791">
    <property type="entry name" value="DDT"/>
    <property type="match status" value="1"/>
</dbReference>
<organism evidence="4 5">
    <name type="scientific">Clunio marinus</name>
    <dbReference type="NCBI Taxonomy" id="568069"/>
    <lineage>
        <taxon>Eukaryota</taxon>
        <taxon>Metazoa</taxon>
        <taxon>Ecdysozoa</taxon>
        <taxon>Arthropoda</taxon>
        <taxon>Hexapoda</taxon>
        <taxon>Insecta</taxon>
        <taxon>Pterygota</taxon>
        <taxon>Neoptera</taxon>
        <taxon>Endopterygota</taxon>
        <taxon>Diptera</taxon>
        <taxon>Nematocera</taxon>
        <taxon>Chironomoidea</taxon>
        <taxon>Chironomidae</taxon>
        <taxon>Clunio</taxon>
    </lineage>
</organism>
<proteinExistence type="predicted"/>
<sequence>MTQSLMGRYQEYSRRKMIPFRTMVELGKIFKNFLYFILKCHQYQGLADLLMSFKFLHNFGETLGFDMESLPTLQSLHNALSHENAAEAEDELLSVITHLLVCAIEDPGIQLLQRTLQTFRKS</sequence>
<evidence type="ECO:0000313" key="5">
    <source>
        <dbReference type="Proteomes" id="UP000183832"/>
    </source>
</evidence>
<evidence type="ECO:0000259" key="3">
    <source>
        <dbReference type="PROSITE" id="PS50827"/>
    </source>
</evidence>
<gene>
    <name evidence="4" type="ORF">CLUMA_CG021126</name>
</gene>
<accession>A0A1J1J962</accession>
<feature type="domain" description="DDT" evidence="3">
    <location>
        <begin position="43"/>
        <end position="106"/>
    </location>
</feature>
<dbReference type="AlphaFoldDB" id="A0A1J1J962"/>
<dbReference type="STRING" id="568069.A0A1J1J962"/>
<reference evidence="4 5" key="1">
    <citation type="submission" date="2015-04" db="EMBL/GenBank/DDBJ databases">
        <authorList>
            <person name="Syromyatnikov M.Y."/>
            <person name="Popov V.N."/>
        </authorList>
    </citation>
    <scope>NUCLEOTIDE SEQUENCE [LARGE SCALE GENOMIC DNA]</scope>
</reference>
<evidence type="ECO:0000313" key="4">
    <source>
        <dbReference type="EMBL" id="CRL08062.1"/>
    </source>
</evidence>
<dbReference type="Proteomes" id="UP000183832">
    <property type="component" value="Unassembled WGS sequence"/>
</dbReference>
<dbReference type="EMBL" id="CVRI01000074">
    <property type="protein sequence ID" value="CRL08062.1"/>
    <property type="molecule type" value="Genomic_DNA"/>
</dbReference>
<evidence type="ECO:0000256" key="1">
    <source>
        <dbReference type="ARBA" id="ARBA00004123"/>
    </source>
</evidence>
<evidence type="ECO:0000256" key="2">
    <source>
        <dbReference type="ARBA" id="ARBA00023242"/>
    </source>
</evidence>
<name>A0A1J1J962_9DIPT</name>
<dbReference type="InterPro" id="IPR018501">
    <property type="entry name" value="DDT_dom"/>
</dbReference>
<dbReference type="PANTHER" id="PTHR45915">
    <property type="entry name" value="TRANSCRIPTION INTERMEDIARY FACTOR"/>
    <property type="match status" value="1"/>
</dbReference>
<dbReference type="PROSITE" id="PS50827">
    <property type="entry name" value="DDT"/>
    <property type="match status" value="1"/>
</dbReference>
<dbReference type="PANTHER" id="PTHR45915:SF2">
    <property type="entry name" value="TOUTATIS, ISOFORM E"/>
    <property type="match status" value="1"/>
</dbReference>
<dbReference type="GO" id="GO:0000785">
    <property type="term" value="C:chromatin"/>
    <property type="evidence" value="ECO:0007669"/>
    <property type="project" value="TreeGrafter"/>
</dbReference>